<dbReference type="OrthoDB" id="2788229at2759"/>
<proteinExistence type="predicted"/>
<protein>
    <recommendedName>
        <fullName evidence="3">F-box domain-containing protein</fullName>
    </recommendedName>
</protein>
<accession>A0A4S8KM40</accession>
<gene>
    <name evidence="1" type="ORF">K435DRAFT_770913</name>
</gene>
<dbReference type="EMBL" id="ML180809">
    <property type="protein sequence ID" value="THU76612.1"/>
    <property type="molecule type" value="Genomic_DNA"/>
</dbReference>
<dbReference type="SUPFAM" id="SSF52047">
    <property type="entry name" value="RNI-like"/>
    <property type="match status" value="1"/>
</dbReference>
<reference evidence="1 2" key="1">
    <citation type="journal article" date="2019" name="Nat. Ecol. Evol.">
        <title>Megaphylogeny resolves global patterns of mushroom evolution.</title>
        <authorList>
            <person name="Varga T."/>
            <person name="Krizsan K."/>
            <person name="Foldi C."/>
            <person name="Dima B."/>
            <person name="Sanchez-Garcia M."/>
            <person name="Sanchez-Ramirez S."/>
            <person name="Szollosi G.J."/>
            <person name="Szarkandi J.G."/>
            <person name="Papp V."/>
            <person name="Albert L."/>
            <person name="Andreopoulos W."/>
            <person name="Angelini C."/>
            <person name="Antonin V."/>
            <person name="Barry K.W."/>
            <person name="Bougher N.L."/>
            <person name="Buchanan P."/>
            <person name="Buyck B."/>
            <person name="Bense V."/>
            <person name="Catcheside P."/>
            <person name="Chovatia M."/>
            <person name="Cooper J."/>
            <person name="Damon W."/>
            <person name="Desjardin D."/>
            <person name="Finy P."/>
            <person name="Geml J."/>
            <person name="Haridas S."/>
            <person name="Hughes K."/>
            <person name="Justo A."/>
            <person name="Karasinski D."/>
            <person name="Kautmanova I."/>
            <person name="Kiss B."/>
            <person name="Kocsube S."/>
            <person name="Kotiranta H."/>
            <person name="LaButti K.M."/>
            <person name="Lechner B.E."/>
            <person name="Liimatainen K."/>
            <person name="Lipzen A."/>
            <person name="Lukacs Z."/>
            <person name="Mihaltcheva S."/>
            <person name="Morgado L.N."/>
            <person name="Niskanen T."/>
            <person name="Noordeloos M.E."/>
            <person name="Ohm R.A."/>
            <person name="Ortiz-Santana B."/>
            <person name="Ovrebo C."/>
            <person name="Racz N."/>
            <person name="Riley R."/>
            <person name="Savchenko A."/>
            <person name="Shiryaev A."/>
            <person name="Soop K."/>
            <person name="Spirin V."/>
            <person name="Szebenyi C."/>
            <person name="Tomsovsky M."/>
            <person name="Tulloss R.E."/>
            <person name="Uehling J."/>
            <person name="Grigoriev I.V."/>
            <person name="Vagvolgyi C."/>
            <person name="Papp T."/>
            <person name="Martin F.M."/>
            <person name="Miettinen O."/>
            <person name="Hibbett D.S."/>
            <person name="Nagy L.G."/>
        </authorList>
    </citation>
    <scope>NUCLEOTIDE SEQUENCE [LARGE SCALE GENOMIC DNA]</scope>
    <source>
        <strain evidence="1 2">CBS 962.96</strain>
    </source>
</reference>
<dbReference type="Proteomes" id="UP000297245">
    <property type="component" value="Unassembled WGS sequence"/>
</dbReference>
<evidence type="ECO:0000313" key="2">
    <source>
        <dbReference type="Proteomes" id="UP000297245"/>
    </source>
</evidence>
<dbReference type="Gene3D" id="3.80.10.10">
    <property type="entry name" value="Ribonuclease Inhibitor"/>
    <property type="match status" value="1"/>
</dbReference>
<dbReference type="InterPro" id="IPR032675">
    <property type="entry name" value="LRR_dom_sf"/>
</dbReference>
<name>A0A4S8KM40_DENBC</name>
<keyword evidence="2" id="KW-1185">Reference proteome</keyword>
<evidence type="ECO:0000313" key="1">
    <source>
        <dbReference type="EMBL" id="THU76612.1"/>
    </source>
</evidence>
<evidence type="ECO:0008006" key="3">
    <source>
        <dbReference type="Google" id="ProtNLM"/>
    </source>
</evidence>
<dbReference type="AlphaFoldDB" id="A0A4S8KM40"/>
<organism evidence="1 2">
    <name type="scientific">Dendrothele bispora (strain CBS 962.96)</name>
    <dbReference type="NCBI Taxonomy" id="1314807"/>
    <lineage>
        <taxon>Eukaryota</taxon>
        <taxon>Fungi</taxon>
        <taxon>Dikarya</taxon>
        <taxon>Basidiomycota</taxon>
        <taxon>Agaricomycotina</taxon>
        <taxon>Agaricomycetes</taxon>
        <taxon>Agaricomycetidae</taxon>
        <taxon>Agaricales</taxon>
        <taxon>Agaricales incertae sedis</taxon>
        <taxon>Dendrothele</taxon>
    </lineage>
</organism>
<sequence length="289" mass="31983">MSSTATCPELQPEILNLIIDELHSFRPDLKTCALVCRGWVSQSRSHLFSRIHLYQNNVFPFLALCASPHSTIPLARVSDFTIATNRCVEGEPEDKQLQDSPAFDQLLTWRSPHDGKSIADVFRHLQTLSLDWIGWRTLSETARSVLHSAFQTVTELRMWNVVFETGDEFLEFLSSMICLETLCLDGVGLRAPGQASTMESNVFSSHFHTVDLKNLSPDHSGRVIRAITPCPSLKNLSVHVCNFDDMSADCSMAVGNLLVSAGPSLESFGFYVQAAGMLKGDVDLGKHPS</sequence>